<dbReference type="InterPro" id="IPR037012">
    <property type="entry name" value="NanQ/TabA/YiaL_sf"/>
</dbReference>
<proteinExistence type="predicted"/>
<dbReference type="SUPFAM" id="SSF51197">
    <property type="entry name" value="Clavaminate synthase-like"/>
    <property type="match status" value="1"/>
</dbReference>
<dbReference type="Pfam" id="PF04074">
    <property type="entry name" value="DUF386"/>
    <property type="match status" value="1"/>
</dbReference>
<evidence type="ECO:0000313" key="2">
    <source>
        <dbReference type="Proteomes" id="UP000824065"/>
    </source>
</evidence>
<dbReference type="PANTHER" id="PTHR34986">
    <property type="entry name" value="EVOLVED BETA-GALACTOSIDASE SUBUNIT BETA"/>
    <property type="match status" value="1"/>
</dbReference>
<reference evidence="1" key="2">
    <citation type="submission" date="2021-04" db="EMBL/GenBank/DDBJ databases">
        <authorList>
            <person name="Gilroy R."/>
        </authorList>
    </citation>
    <scope>NUCLEOTIDE SEQUENCE</scope>
    <source>
        <strain evidence="1">ChiBcec16-3735</strain>
    </source>
</reference>
<sequence>MISDSLSCLGRYLGIHPALDTAIRWLGANDLNALPTGCTEVDGRTVYINVMDAGLRPAEGADFEYHHLYADLQIDLAGSEYWAWTARATPTAPFDPAADCGFAAGPEQSSGLLGEGRFALFLPGEYHKPSCISPVSRQVRKAVVKIRMGG</sequence>
<organism evidence="1 2">
    <name type="scientific">Candidatus Faecalibacterium gallistercoris</name>
    <dbReference type="NCBI Taxonomy" id="2838579"/>
    <lineage>
        <taxon>Bacteria</taxon>
        <taxon>Bacillati</taxon>
        <taxon>Bacillota</taxon>
        <taxon>Clostridia</taxon>
        <taxon>Eubacteriales</taxon>
        <taxon>Oscillospiraceae</taxon>
        <taxon>Faecalibacterium</taxon>
    </lineage>
</organism>
<name>A0A9D2FGE8_9FIRM</name>
<dbReference type="NCBIfam" id="TIGR00022">
    <property type="entry name" value="YhcH/YjgK/YiaL family protein"/>
    <property type="match status" value="1"/>
</dbReference>
<dbReference type="EMBL" id="DXBJ01000036">
    <property type="protein sequence ID" value="HIZ58012.1"/>
    <property type="molecule type" value="Genomic_DNA"/>
</dbReference>
<accession>A0A9D2FGE8</accession>
<evidence type="ECO:0000313" key="1">
    <source>
        <dbReference type="EMBL" id="HIZ58012.1"/>
    </source>
</evidence>
<dbReference type="GO" id="GO:0005829">
    <property type="term" value="C:cytosol"/>
    <property type="evidence" value="ECO:0007669"/>
    <property type="project" value="TreeGrafter"/>
</dbReference>
<dbReference type="InterPro" id="IPR004375">
    <property type="entry name" value="NanQ/TabA/YiaL"/>
</dbReference>
<dbReference type="PANTHER" id="PTHR34986:SF1">
    <property type="entry name" value="PROTEIN YIAL"/>
    <property type="match status" value="1"/>
</dbReference>
<gene>
    <name evidence="1" type="ORF">H9725_05455</name>
</gene>
<protein>
    <submittedName>
        <fullName evidence="1">YhcH/YjgK/YiaL family protein</fullName>
    </submittedName>
</protein>
<dbReference type="Proteomes" id="UP000824065">
    <property type="component" value="Unassembled WGS sequence"/>
</dbReference>
<comment type="caution">
    <text evidence="1">The sequence shown here is derived from an EMBL/GenBank/DDBJ whole genome shotgun (WGS) entry which is preliminary data.</text>
</comment>
<dbReference type="Gene3D" id="2.60.120.370">
    <property type="entry name" value="YhcH/YjgK/YiaL"/>
    <property type="match status" value="1"/>
</dbReference>
<reference evidence="1" key="1">
    <citation type="journal article" date="2021" name="PeerJ">
        <title>Extensive microbial diversity within the chicken gut microbiome revealed by metagenomics and culture.</title>
        <authorList>
            <person name="Gilroy R."/>
            <person name="Ravi A."/>
            <person name="Getino M."/>
            <person name="Pursley I."/>
            <person name="Horton D.L."/>
            <person name="Alikhan N.F."/>
            <person name="Baker D."/>
            <person name="Gharbi K."/>
            <person name="Hall N."/>
            <person name="Watson M."/>
            <person name="Adriaenssens E.M."/>
            <person name="Foster-Nyarko E."/>
            <person name="Jarju S."/>
            <person name="Secka A."/>
            <person name="Antonio M."/>
            <person name="Oren A."/>
            <person name="Chaudhuri R.R."/>
            <person name="La Ragione R."/>
            <person name="Hildebrand F."/>
            <person name="Pallen M.J."/>
        </authorList>
    </citation>
    <scope>NUCLEOTIDE SEQUENCE</scope>
    <source>
        <strain evidence="1">ChiBcec16-3735</strain>
    </source>
</reference>
<dbReference type="AlphaFoldDB" id="A0A9D2FGE8"/>